<reference evidence="6 7" key="1">
    <citation type="submission" date="2024-04" db="EMBL/GenBank/DDBJ databases">
        <title>Draft genome sequence of Pseudoxanthomonas putridarboris WD12.</title>
        <authorList>
            <person name="Oh J."/>
        </authorList>
    </citation>
    <scope>NUCLEOTIDE SEQUENCE [LARGE SCALE GENOMIC DNA]</scope>
    <source>
        <strain evidence="6 7">WD12</strain>
    </source>
</reference>
<feature type="transmembrane region" description="Helical" evidence="5">
    <location>
        <begin position="20"/>
        <end position="53"/>
    </location>
</feature>
<evidence type="ECO:0000313" key="6">
    <source>
        <dbReference type="EMBL" id="MEL1265472.1"/>
    </source>
</evidence>
<organism evidence="6 7">
    <name type="scientific">Pseudoxanthomonas putridarboris</name>
    <dbReference type="NCBI Taxonomy" id="752605"/>
    <lineage>
        <taxon>Bacteria</taxon>
        <taxon>Pseudomonadati</taxon>
        <taxon>Pseudomonadota</taxon>
        <taxon>Gammaproteobacteria</taxon>
        <taxon>Lysobacterales</taxon>
        <taxon>Lysobacteraceae</taxon>
        <taxon>Pseudoxanthomonas</taxon>
    </lineage>
</organism>
<dbReference type="Pfam" id="PF04505">
    <property type="entry name" value="CD225"/>
    <property type="match status" value="1"/>
</dbReference>
<evidence type="ECO:0000256" key="2">
    <source>
        <dbReference type="ARBA" id="ARBA00022692"/>
    </source>
</evidence>
<evidence type="ECO:0000313" key="7">
    <source>
        <dbReference type="Proteomes" id="UP001459204"/>
    </source>
</evidence>
<dbReference type="EMBL" id="JBBWWT010000006">
    <property type="protein sequence ID" value="MEL1265472.1"/>
    <property type="molecule type" value="Genomic_DNA"/>
</dbReference>
<comment type="caution">
    <text evidence="6">The sequence shown here is derived from an EMBL/GenBank/DDBJ whole genome shotgun (WGS) entry which is preliminary data.</text>
</comment>
<keyword evidence="2 5" id="KW-0812">Transmembrane</keyword>
<keyword evidence="4 5" id="KW-0472">Membrane</keyword>
<name>A0ABU9J4F4_9GAMM</name>
<accession>A0ABU9J4F4</accession>
<comment type="subcellular location">
    <subcellularLocation>
        <location evidence="1">Membrane</location>
    </subcellularLocation>
</comment>
<gene>
    <name evidence="6" type="ORF">AAD027_14010</name>
</gene>
<keyword evidence="7" id="KW-1185">Reference proteome</keyword>
<protein>
    <submittedName>
        <fullName evidence="6">CD225/dispanin family protein</fullName>
    </submittedName>
</protein>
<proteinExistence type="predicted"/>
<evidence type="ECO:0000256" key="5">
    <source>
        <dbReference type="SAM" id="Phobius"/>
    </source>
</evidence>
<evidence type="ECO:0000256" key="4">
    <source>
        <dbReference type="ARBA" id="ARBA00023136"/>
    </source>
</evidence>
<sequence length="121" mass="12651">MSAMPPLPDTTVGNIPNHLGWSIAVTIIAAVATLCTCCGLGAVPGIVAIVFSAQVNGKLRNGDPEGARNAAKVAKILCWATAGFALLCLVYLAWSIHSAGGIGQMESIFEEAMEQARRQQR</sequence>
<dbReference type="Proteomes" id="UP001459204">
    <property type="component" value="Unassembled WGS sequence"/>
</dbReference>
<feature type="transmembrane region" description="Helical" evidence="5">
    <location>
        <begin position="73"/>
        <end position="94"/>
    </location>
</feature>
<keyword evidence="3 5" id="KW-1133">Transmembrane helix</keyword>
<dbReference type="InterPro" id="IPR007593">
    <property type="entry name" value="CD225/Dispanin_fam"/>
</dbReference>
<evidence type="ECO:0000256" key="3">
    <source>
        <dbReference type="ARBA" id="ARBA00022989"/>
    </source>
</evidence>
<evidence type="ECO:0000256" key="1">
    <source>
        <dbReference type="ARBA" id="ARBA00004370"/>
    </source>
</evidence>
<dbReference type="RefSeq" id="WP_341726637.1">
    <property type="nucleotide sequence ID" value="NZ_JBBWWT010000006.1"/>
</dbReference>